<dbReference type="SUPFAM" id="SSF52172">
    <property type="entry name" value="CheY-like"/>
    <property type="match status" value="1"/>
</dbReference>
<dbReference type="KEGG" id="pda:103719077"/>
<reference evidence="3" key="1">
    <citation type="journal article" date="2019" name="Nat. Commun.">
        <title>Genome-wide association mapping of date palm fruit traits.</title>
        <authorList>
            <person name="Hazzouri K.M."/>
            <person name="Gros-Balthazard M."/>
            <person name="Flowers J.M."/>
            <person name="Copetti D."/>
            <person name="Lemansour A."/>
            <person name="Lebrun M."/>
            <person name="Masmoudi K."/>
            <person name="Ferrand S."/>
            <person name="Dhar M.I."/>
            <person name="Fresquez Z.A."/>
            <person name="Rosas U."/>
            <person name="Zhang J."/>
            <person name="Talag J."/>
            <person name="Lee S."/>
            <person name="Kudrna D."/>
            <person name="Powell R.F."/>
            <person name="Leitch I.J."/>
            <person name="Krueger R.R."/>
            <person name="Wing R.A."/>
            <person name="Amiri K.M.A."/>
            <person name="Purugganan M.D."/>
        </authorList>
    </citation>
    <scope>NUCLEOTIDE SEQUENCE [LARGE SCALE GENOMIC DNA]</scope>
    <source>
        <strain evidence="3">cv. Khalas</strain>
    </source>
</reference>
<evidence type="ECO:0000256" key="1">
    <source>
        <dbReference type="PROSITE-ProRule" id="PRU00169"/>
    </source>
</evidence>
<proteinExistence type="predicted"/>
<dbReference type="CDD" id="cd17546">
    <property type="entry name" value="REC_hyHK_CKI1_RcsC-like"/>
    <property type="match status" value="1"/>
</dbReference>
<sequence length="154" mass="16925">MFKVHITSNSSPNPCAWPIEHGSANYQPNFKNNLKVLLAYDEVIGRKVLKVILKSLRVETLAVENGMEAINLFHAGKSFDVILVALEMTEMSGIEVTRKLRSIGVTKTIAGLTVRSVDEVMQEFAEAGGDILLTLPILRATFIKLLEDVDVSLG</sequence>
<dbReference type="Pfam" id="PF00072">
    <property type="entry name" value="Response_reg"/>
    <property type="match status" value="1"/>
</dbReference>
<feature type="domain" description="Response regulatory" evidence="2">
    <location>
        <begin position="35"/>
        <end position="150"/>
    </location>
</feature>
<dbReference type="AlphaFoldDB" id="A0A8B7CUI6"/>
<keyword evidence="3" id="KW-1185">Reference proteome</keyword>
<dbReference type="PANTHER" id="PTHR43228">
    <property type="entry name" value="TWO-COMPONENT RESPONSE REGULATOR"/>
    <property type="match status" value="1"/>
</dbReference>
<dbReference type="SMART" id="SM00448">
    <property type="entry name" value="REC"/>
    <property type="match status" value="1"/>
</dbReference>
<dbReference type="InterPro" id="IPR001789">
    <property type="entry name" value="Sig_transdc_resp-reg_receiver"/>
</dbReference>
<name>A0A8B7CUI6_PHODC</name>
<dbReference type="PANTHER" id="PTHR43228:SF1">
    <property type="entry name" value="TWO-COMPONENT RESPONSE REGULATOR ARR22"/>
    <property type="match status" value="1"/>
</dbReference>
<dbReference type="InterPro" id="IPR052048">
    <property type="entry name" value="ST_Response_Regulator"/>
</dbReference>
<dbReference type="RefSeq" id="XP_008806371.1">
    <property type="nucleotide sequence ID" value="XM_008808149.2"/>
</dbReference>
<gene>
    <name evidence="4" type="primary">LOC103719077</name>
</gene>
<reference evidence="4" key="2">
    <citation type="submission" date="2025-08" db="UniProtKB">
        <authorList>
            <consortium name="RefSeq"/>
        </authorList>
    </citation>
    <scope>IDENTIFICATION</scope>
    <source>
        <tissue evidence="4">Young leaves</tissue>
    </source>
</reference>
<dbReference type="OrthoDB" id="1382039at2759"/>
<comment type="caution">
    <text evidence="1">Lacks conserved residue(s) required for the propagation of feature annotation.</text>
</comment>
<organism evidence="3 4">
    <name type="scientific">Phoenix dactylifera</name>
    <name type="common">Date palm</name>
    <dbReference type="NCBI Taxonomy" id="42345"/>
    <lineage>
        <taxon>Eukaryota</taxon>
        <taxon>Viridiplantae</taxon>
        <taxon>Streptophyta</taxon>
        <taxon>Embryophyta</taxon>
        <taxon>Tracheophyta</taxon>
        <taxon>Spermatophyta</taxon>
        <taxon>Magnoliopsida</taxon>
        <taxon>Liliopsida</taxon>
        <taxon>Arecaceae</taxon>
        <taxon>Coryphoideae</taxon>
        <taxon>Phoeniceae</taxon>
        <taxon>Phoenix</taxon>
    </lineage>
</organism>
<evidence type="ECO:0000313" key="4">
    <source>
        <dbReference type="RefSeq" id="XP_008806371.1"/>
    </source>
</evidence>
<dbReference type="GeneID" id="103719077"/>
<protein>
    <submittedName>
        <fullName evidence="4">Two-component response regulator ORR42-like</fullName>
    </submittedName>
</protein>
<dbReference type="Gene3D" id="3.40.50.2300">
    <property type="match status" value="1"/>
</dbReference>
<dbReference type="PROSITE" id="PS50110">
    <property type="entry name" value="RESPONSE_REGULATORY"/>
    <property type="match status" value="1"/>
</dbReference>
<dbReference type="InterPro" id="IPR011006">
    <property type="entry name" value="CheY-like_superfamily"/>
</dbReference>
<evidence type="ECO:0000259" key="2">
    <source>
        <dbReference type="PROSITE" id="PS50110"/>
    </source>
</evidence>
<dbReference type="GO" id="GO:0000160">
    <property type="term" value="P:phosphorelay signal transduction system"/>
    <property type="evidence" value="ECO:0007669"/>
    <property type="project" value="InterPro"/>
</dbReference>
<dbReference type="Proteomes" id="UP000228380">
    <property type="component" value="Chromosome 17"/>
</dbReference>
<accession>A0A8B7CUI6</accession>
<evidence type="ECO:0000313" key="3">
    <source>
        <dbReference type="Proteomes" id="UP000228380"/>
    </source>
</evidence>